<organism evidence="2 3">
    <name type="scientific">Hebeloma cylindrosporum</name>
    <dbReference type="NCBI Taxonomy" id="76867"/>
    <lineage>
        <taxon>Eukaryota</taxon>
        <taxon>Fungi</taxon>
        <taxon>Dikarya</taxon>
        <taxon>Basidiomycota</taxon>
        <taxon>Agaricomycotina</taxon>
        <taxon>Agaricomycetes</taxon>
        <taxon>Agaricomycetidae</taxon>
        <taxon>Agaricales</taxon>
        <taxon>Agaricineae</taxon>
        <taxon>Hymenogastraceae</taxon>
        <taxon>Hebeloma</taxon>
    </lineage>
</organism>
<dbReference type="Proteomes" id="UP000053424">
    <property type="component" value="Unassembled WGS sequence"/>
</dbReference>
<protein>
    <submittedName>
        <fullName evidence="2">Uncharacterized protein</fullName>
    </submittedName>
</protein>
<feature type="compositionally biased region" description="Polar residues" evidence="1">
    <location>
        <begin position="60"/>
        <end position="75"/>
    </location>
</feature>
<keyword evidence="3" id="KW-1185">Reference proteome</keyword>
<proteinExistence type="predicted"/>
<dbReference type="AlphaFoldDB" id="A0A0C3BS32"/>
<dbReference type="EMBL" id="KN831847">
    <property type="protein sequence ID" value="KIM34884.1"/>
    <property type="molecule type" value="Genomic_DNA"/>
</dbReference>
<gene>
    <name evidence="2" type="ORF">M413DRAFT_32938</name>
</gene>
<evidence type="ECO:0000256" key="1">
    <source>
        <dbReference type="SAM" id="MobiDB-lite"/>
    </source>
</evidence>
<accession>A0A0C3BS32</accession>
<evidence type="ECO:0000313" key="2">
    <source>
        <dbReference type="EMBL" id="KIM34884.1"/>
    </source>
</evidence>
<reference evidence="2 3" key="1">
    <citation type="submission" date="2014-04" db="EMBL/GenBank/DDBJ databases">
        <authorList>
            <consortium name="DOE Joint Genome Institute"/>
            <person name="Kuo A."/>
            <person name="Gay G."/>
            <person name="Dore J."/>
            <person name="Kohler A."/>
            <person name="Nagy L.G."/>
            <person name="Floudas D."/>
            <person name="Copeland A."/>
            <person name="Barry K.W."/>
            <person name="Cichocki N."/>
            <person name="Veneault-Fourrey C."/>
            <person name="LaButti K."/>
            <person name="Lindquist E.A."/>
            <person name="Lipzen A."/>
            <person name="Lundell T."/>
            <person name="Morin E."/>
            <person name="Murat C."/>
            <person name="Sun H."/>
            <person name="Tunlid A."/>
            <person name="Henrissat B."/>
            <person name="Grigoriev I.V."/>
            <person name="Hibbett D.S."/>
            <person name="Martin F."/>
            <person name="Nordberg H.P."/>
            <person name="Cantor M.N."/>
            <person name="Hua S.X."/>
        </authorList>
    </citation>
    <scope>NUCLEOTIDE SEQUENCE [LARGE SCALE GENOMIC DNA]</scope>
    <source>
        <strain evidence="3">h7</strain>
    </source>
</reference>
<evidence type="ECO:0000313" key="3">
    <source>
        <dbReference type="Proteomes" id="UP000053424"/>
    </source>
</evidence>
<sequence length="94" mass="9462">MNDHPRLGLACEGSGGEVNALACKGGGDGTDGWVRADYGSPPHVPPGLPYHGSPLVFPTYSQHTSPSQDPSTSTLGGLHPSLEGRGQVAASLGA</sequence>
<name>A0A0C3BS32_HEBCY</name>
<dbReference type="HOGENOM" id="CLU_2386427_0_0_1"/>
<reference evidence="3" key="2">
    <citation type="submission" date="2015-01" db="EMBL/GenBank/DDBJ databases">
        <title>Evolutionary Origins and Diversification of the Mycorrhizal Mutualists.</title>
        <authorList>
            <consortium name="DOE Joint Genome Institute"/>
            <consortium name="Mycorrhizal Genomics Consortium"/>
            <person name="Kohler A."/>
            <person name="Kuo A."/>
            <person name="Nagy L.G."/>
            <person name="Floudas D."/>
            <person name="Copeland A."/>
            <person name="Barry K.W."/>
            <person name="Cichocki N."/>
            <person name="Veneault-Fourrey C."/>
            <person name="LaButti K."/>
            <person name="Lindquist E.A."/>
            <person name="Lipzen A."/>
            <person name="Lundell T."/>
            <person name="Morin E."/>
            <person name="Murat C."/>
            <person name="Riley R."/>
            <person name="Ohm R."/>
            <person name="Sun H."/>
            <person name="Tunlid A."/>
            <person name="Henrissat B."/>
            <person name="Grigoriev I.V."/>
            <person name="Hibbett D.S."/>
            <person name="Martin F."/>
        </authorList>
    </citation>
    <scope>NUCLEOTIDE SEQUENCE [LARGE SCALE GENOMIC DNA]</scope>
    <source>
        <strain evidence="3">h7</strain>
    </source>
</reference>
<feature type="region of interest" description="Disordered" evidence="1">
    <location>
        <begin position="60"/>
        <end position="94"/>
    </location>
</feature>